<keyword evidence="3" id="KW-0689">Ribosomal protein</keyword>
<evidence type="ECO:0000256" key="2">
    <source>
        <dbReference type="ARBA" id="ARBA00022833"/>
    </source>
</evidence>
<evidence type="ECO:0000256" key="4">
    <source>
        <dbReference type="ARBA" id="ARBA00023274"/>
    </source>
</evidence>
<evidence type="ECO:0000313" key="6">
    <source>
        <dbReference type="EMBL" id="CAD7680886.1"/>
    </source>
</evidence>
<gene>
    <name evidence="6" type="ORF">NYPRO_LOCUS13678</name>
</gene>
<proteinExistence type="predicted"/>
<dbReference type="SUPFAM" id="SSF54236">
    <property type="entry name" value="Ubiquitin-like"/>
    <property type="match status" value="1"/>
</dbReference>
<feature type="domain" description="Small ribosomal subunit protein eS31" evidence="5">
    <location>
        <begin position="71"/>
        <end position="94"/>
    </location>
</feature>
<reference evidence="6" key="1">
    <citation type="submission" date="2020-12" db="EMBL/GenBank/DDBJ databases">
        <authorList>
            <consortium name="Molecular Ecology Group"/>
        </authorList>
    </citation>
    <scope>NUCLEOTIDE SEQUENCE</scope>
    <source>
        <strain evidence="6">TBG_1078</strain>
    </source>
</reference>
<dbReference type="GO" id="GO:0006412">
    <property type="term" value="P:translation"/>
    <property type="evidence" value="ECO:0007669"/>
    <property type="project" value="InterPro"/>
</dbReference>
<protein>
    <submittedName>
        <fullName evidence="6">(raccoon dog) hypothetical protein</fullName>
    </submittedName>
</protein>
<evidence type="ECO:0000256" key="1">
    <source>
        <dbReference type="ARBA" id="ARBA00022499"/>
    </source>
</evidence>
<dbReference type="Pfam" id="PF01599">
    <property type="entry name" value="Ribosomal_S27"/>
    <property type="match status" value="1"/>
</dbReference>
<evidence type="ECO:0000313" key="7">
    <source>
        <dbReference type="Proteomes" id="UP000645828"/>
    </source>
</evidence>
<dbReference type="GO" id="GO:1990904">
    <property type="term" value="C:ribonucleoprotein complex"/>
    <property type="evidence" value="ECO:0007669"/>
    <property type="project" value="UniProtKB-KW"/>
</dbReference>
<evidence type="ECO:0000259" key="5">
    <source>
        <dbReference type="Pfam" id="PF01599"/>
    </source>
</evidence>
<keyword evidence="1" id="KW-1017">Isopeptide bond</keyword>
<dbReference type="AlphaFoldDB" id="A0A811YWM6"/>
<name>A0A811YWM6_NYCPR</name>
<dbReference type="InterPro" id="IPR029071">
    <property type="entry name" value="Ubiquitin-like_domsf"/>
</dbReference>
<accession>A0A811YWM6</accession>
<comment type="caution">
    <text evidence="6">The sequence shown here is derived from an EMBL/GenBank/DDBJ whole genome shotgun (WGS) entry which is preliminary data.</text>
</comment>
<dbReference type="InterPro" id="IPR011332">
    <property type="entry name" value="Ribosomal_zn-bd"/>
</dbReference>
<keyword evidence="2" id="KW-0862">Zinc</keyword>
<dbReference type="GO" id="GO:0005840">
    <property type="term" value="C:ribosome"/>
    <property type="evidence" value="ECO:0007669"/>
    <property type="project" value="UniProtKB-KW"/>
</dbReference>
<keyword evidence="7" id="KW-1185">Reference proteome</keyword>
<dbReference type="Gene3D" id="6.20.50.180">
    <property type="match status" value="1"/>
</dbReference>
<dbReference type="SUPFAM" id="SSF57829">
    <property type="entry name" value="Zn-binding ribosomal proteins"/>
    <property type="match status" value="1"/>
</dbReference>
<dbReference type="GO" id="GO:0003735">
    <property type="term" value="F:structural constituent of ribosome"/>
    <property type="evidence" value="ECO:0007669"/>
    <property type="project" value="InterPro"/>
</dbReference>
<dbReference type="EMBL" id="CAJHUB010000750">
    <property type="protein sequence ID" value="CAD7680886.1"/>
    <property type="molecule type" value="Genomic_DNA"/>
</dbReference>
<evidence type="ECO:0000256" key="3">
    <source>
        <dbReference type="ARBA" id="ARBA00022980"/>
    </source>
</evidence>
<dbReference type="Proteomes" id="UP000645828">
    <property type="component" value="Unassembled WGS sequence"/>
</dbReference>
<dbReference type="InterPro" id="IPR002906">
    <property type="entry name" value="Ribosomal_eS31"/>
</dbReference>
<organism evidence="6 7">
    <name type="scientific">Nyctereutes procyonoides</name>
    <name type="common">Raccoon dog</name>
    <name type="synonym">Canis procyonoides</name>
    <dbReference type="NCBI Taxonomy" id="34880"/>
    <lineage>
        <taxon>Eukaryota</taxon>
        <taxon>Metazoa</taxon>
        <taxon>Chordata</taxon>
        <taxon>Craniata</taxon>
        <taxon>Vertebrata</taxon>
        <taxon>Euteleostomi</taxon>
        <taxon>Mammalia</taxon>
        <taxon>Eutheria</taxon>
        <taxon>Laurasiatheria</taxon>
        <taxon>Carnivora</taxon>
        <taxon>Caniformia</taxon>
        <taxon>Canidae</taxon>
        <taxon>Nyctereutes</taxon>
    </lineage>
</organism>
<dbReference type="Gene3D" id="3.10.20.90">
    <property type="entry name" value="Phosphatidylinositol 3-kinase Catalytic Subunit, Chain A, domain 1"/>
    <property type="match status" value="1"/>
</dbReference>
<sequence length="113" mass="13105">MQIFMKNLMGKTIILKVEPPNTIENVKESTLHLVLRLPGGAKKRKNKSYSNPKKNEAKKKVKLAVLKYLNPSNECGVRDFMAHGFDRHYCGECLTYCLNKLEDKEFIQINKRH</sequence>
<keyword evidence="4" id="KW-0687">Ribonucleoprotein</keyword>